<evidence type="ECO:0000313" key="3">
    <source>
        <dbReference type="Proteomes" id="UP000008827"/>
    </source>
</evidence>
<gene>
    <name evidence="1" type="ORF">GLYMA_05G193700</name>
</gene>
<dbReference type="HOGENOM" id="CLU_2799068_0_0_1"/>
<name>K7KR75_SOYBN</name>
<protein>
    <submittedName>
        <fullName evidence="1 2">Uncharacterized protein</fullName>
    </submittedName>
</protein>
<proteinExistence type="predicted"/>
<reference evidence="1" key="3">
    <citation type="submission" date="2018-07" db="EMBL/GenBank/DDBJ databases">
        <title>WGS assembly of Glycine max.</title>
        <authorList>
            <person name="Schmutz J."/>
            <person name="Cannon S."/>
            <person name="Schlueter J."/>
            <person name="Ma J."/>
            <person name="Mitros T."/>
            <person name="Nelson W."/>
            <person name="Hyten D."/>
            <person name="Song Q."/>
            <person name="Thelen J."/>
            <person name="Cheng J."/>
            <person name="Xu D."/>
            <person name="Hellsten U."/>
            <person name="May G."/>
            <person name="Yu Y."/>
            <person name="Sakurai T."/>
            <person name="Umezawa T."/>
            <person name="Bhattacharyya M."/>
            <person name="Sandhu D."/>
            <person name="Valliyodan B."/>
            <person name="Lindquist E."/>
            <person name="Peto M."/>
            <person name="Grant D."/>
            <person name="Shu S."/>
            <person name="Goodstein D."/>
            <person name="Barry K."/>
            <person name="Futrell-Griggs M."/>
            <person name="Abernathy B."/>
            <person name="Du J."/>
            <person name="Tian Z."/>
            <person name="Zhu L."/>
            <person name="Gill N."/>
            <person name="Joshi T."/>
            <person name="Libault M."/>
            <person name="Sethuraman A."/>
            <person name="Zhang X."/>
            <person name="Shinozaki K."/>
            <person name="Nguyen H."/>
            <person name="Wing R."/>
            <person name="Cregan P."/>
            <person name="Specht J."/>
            <person name="Grimwood J."/>
            <person name="Rokhsar D."/>
            <person name="Stacey G."/>
            <person name="Shoemaker R."/>
            <person name="Jackson S."/>
        </authorList>
    </citation>
    <scope>NUCLEOTIDE SEQUENCE</scope>
    <source>
        <tissue evidence="1">Callus</tissue>
    </source>
</reference>
<accession>K7KR75</accession>
<evidence type="ECO:0000313" key="2">
    <source>
        <dbReference type="EnsemblPlants" id="KRH59598"/>
    </source>
</evidence>
<dbReference type="EMBL" id="CM000838">
    <property type="protein sequence ID" value="KRH59598.1"/>
    <property type="molecule type" value="Genomic_DNA"/>
</dbReference>
<dbReference type="OMA" id="MAGRHNS"/>
<dbReference type="InParanoid" id="K7KR75"/>
<dbReference type="PaxDb" id="3847-GLYMA05G32731.1"/>
<organism evidence="2">
    <name type="scientific">Glycine max</name>
    <name type="common">Soybean</name>
    <name type="synonym">Glycine hispida</name>
    <dbReference type="NCBI Taxonomy" id="3847"/>
    <lineage>
        <taxon>Eukaryota</taxon>
        <taxon>Viridiplantae</taxon>
        <taxon>Streptophyta</taxon>
        <taxon>Embryophyta</taxon>
        <taxon>Tracheophyta</taxon>
        <taxon>Spermatophyta</taxon>
        <taxon>Magnoliopsida</taxon>
        <taxon>eudicotyledons</taxon>
        <taxon>Gunneridae</taxon>
        <taxon>Pentapetalae</taxon>
        <taxon>rosids</taxon>
        <taxon>fabids</taxon>
        <taxon>Fabales</taxon>
        <taxon>Fabaceae</taxon>
        <taxon>Papilionoideae</taxon>
        <taxon>50 kb inversion clade</taxon>
        <taxon>NPAAA clade</taxon>
        <taxon>indigoferoid/millettioid clade</taxon>
        <taxon>Phaseoleae</taxon>
        <taxon>Glycine</taxon>
        <taxon>Glycine subgen. Soja</taxon>
    </lineage>
</organism>
<dbReference type="Proteomes" id="UP000008827">
    <property type="component" value="Chromosome 5"/>
</dbReference>
<reference evidence="1 2" key="1">
    <citation type="journal article" date="2010" name="Nature">
        <title>Genome sequence of the palaeopolyploid soybean.</title>
        <authorList>
            <person name="Schmutz J."/>
            <person name="Cannon S.B."/>
            <person name="Schlueter J."/>
            <person name="Ma J."/>
            <person name="Mitros T."/>
            <person name="Nelson W."/>
            <person name="Hyten D.L."/>
            <person name="Song Q."/>
            <person name="Thelen J.J."/>
            <person name="Cheng J."/>
            <person name="Xu D."/>
            <person name="Hellsten U."/>
            <person name="May G.D."/>
            <person name="Yu Y."/>
            <person name="Sakurai T."/>
            <person name="Umezawa T."/>
            <person name="Bhattacharyya M.K."/>
            <person name="Sandhu D."/>
            <person name="Valliyodan B."/>
            <person name="Lindquist E."/>
            <person name="Peto M."/>
            <person name="Grant D."/>
            <person name="Shu S."/>
            <person name="Goodstein D."/>
            <person name="Barry K."/>
            <person name="Futrell-Griggs M."/>
            <person name="Abernathy B."/>
            <person name="Du J."/>
            <person name="Tian Z."/>
            <person name="Zhu L."/>
            <person name="Gill N."/>
            <person name="Joshi T."/>
            <person name="Libault M."/>
            <person name="Sethuraman A."/>
            <person name="Zhang X.-C."/>
            <person name="Shinozaki K."/>
            <person name="Nguyen H.T."/>
            <person name="Wing R.A."/>
            <person name="Cregan P."/>
            <person name="Specht J."/>
            <person name="Grimwood J."/>
            <person name="Rokhsar D."/>
            <person name="Stacey G."/>
            <person name="Shoemaker R.C."/>
            <person name="Jackson S.A."/>
        </authorList>
    </citation>
    <scope>NUCLEOTIDE SEQUENCE [LARGE SCALE GENOMIC DNA]</scope>
    <source>
        <strain evidence="2">cv. Williams 82</strain>
        <tissue evidence="1">Callus</tissue>
    </source>
</reference>
<reference evidence="2" key="2">
    <citation type="submission" date="2018-02" db="UniProtKB">
        <authorList>
            <consortium name="EnsemblPlants"/>
        </authorList>
    </citation>
    <scope>IDENTIFICATION</scope>
    <source>
        <strain evidence="2">Williams 82</strain>
    </source>
</reference>
<keyword evidence="3" id="KW-1185">Reference proteome</keyword>
<dbReference type="AlphaFoldDB" id="K7KR75"/>
<dbReference type="Gramene" id="KRH59598">
    <property type="protein sequence ID" value="KRH59598"/>
    <property type="gene ID" value="GLYMA_05G193700"/>
</dbReference>
<sequence>MLNIIIDQANQRINIKNILDLAQLMAGRHNSPSSKLLRPLSCIKITNIIRSDTWNESRQPFANYKPKA</sequence>
<evidence type="ECO:0000313" key="1">
    <source>
        <dbReference type="EMBL" id="KRH59598.1"/>
    </source>
</evidence>
<dbReference type="EnsemblPlants" id="KRH59598">
    <property type="protein sequence ID" value="KRH59598"/>
    <property type="gene ID" value="GLYMA_05G193700"/>
</dbReference>